<dbReference type="PROSITE" id="PS51257">
    <property type="entry name" value="PROKAR_LIPOPROTEIN"/>
    <property type="match status" value="1"/>
</dbReference>
<dbReference type="GO" id="GO:0004553">
    <property type="term" value="F:hydrolase activity, hydrolyzing O-glycosyl compounds"/>
    <property type="evidence" value="ECO:0007669"/>
    <property type="project" value="InterPro"/>
</dbReference>
<accession>A0A6C2UT98</accession>
<dbReference type="AlphaFoldDB" id="A0A6C2UT98"/>
<feature type="chain" id="PRO_5025541800" description="Carbohydrate-binding domain-containing protein" evidence="1">
    <location>
        <begin position="24"/>
        <end position="252"/>
    </location>
</feature>
<keyword evidence="4" id="KW-1185">Reference proteome</keyword>
<feature type="domain" description="Carbohydrate-binding" evidence="2">
    <location>
        <begin position="40"/>
        <end position="189"/>
    </location>
</feature>
<dbReference type="Pfam" id="PF06452">
    <property type="entry name" value="CBM9_1"/>
    <property type="match status" value="1"/>
</dbReference>
<dbReference type="Gene3D" id="2.60.40.1190">
    <property type="match status" value="1"/>
</dbReference>
<dbReference type="CDD" id="cd09620">
    <property type="entry name" value="CBM9_like_3"/>
    <property type="match status" value="1"/>
</dbReference>
<evidence type="ECO:0000259" key="2">
    <source>
        <dbReference type="Pfam" id="PF06452"/>
    </source>
</evidence>
<gene>
    <name evidence="3" type="ORF">SCARR_05659</name>
</gene>
<evidence type="ECO:0000313" key="4">
    <source>
        <dbReference type="Proteomes" id="UP000346198"/>
    </source>
</evidence>
<dbReference type="Proteomes" id="UP000346198">
    <property type="component" value="Unassembled WGS sequence"/>
</dbReference>
<reference evidence="3 4" key="1">
    <citation type="submission" date="2019-04" db="EMBL/GenBank/DDBJ databases">
        <authorList>
            <person name="Van Vliet M D."/>
        </authorList>
    </citation>
    <scope>NUCLEOTIDE SEQUENCE [LARGE SCALE GENOMIC DNA]</scope>
    <source>
        <strain evidence="3 4">F21</strain>
    </source>
</reference>
<evidence type="ECO:0000313" key="3">
    <source>
        <dbReference type="EMBL" id="VGO23552.1"/>
    </source>
</evidence>
<dbReference type="SUPFAM" id="SSF49344">
    <property type="entry name" value="CBD9-like"/>
    <property type="match status" value="1"/>
</dbReference>
<dbReference type="RefSeq" id="WP_136066010.1">
    <property type="nucleotide sequence ID" value="NZ_CAAHFH010000004.1"/>
</dbReference>
<name>A0A6C2UT98_9BACT</name>
<protein>
    <recommendedName>
        <fullName evidence="2">Carbohydrate-binding domain-containing protein</fullName>
    </recommendedName>
</protein>
<sequence>MKNKTKAIGMGACALLFSCAAHAEPAPPTEAHFTHTAVNIDGMLNEPIWKTAPVYQLELPKNKSREGQRVQESGTVQLAWNETHIYFAFHLQDSDLVAEGTENQLHHYKLGDVAEVFLKPKNQTWYWELYVTPAGNKTSFFMPGRGRRGLESNFNYACGLRVASQQDGTLNNWKDRDTAWTAEMAMPIADLTANGDAFDPEADWMIFFNRYNFSRYLSDKEQTMHPPLRNQDNHLYEDYSPRKLVLLLPANP</sequence>
<dbReference type="GO" id="GO:0016052">
    <property type="term" value="P:carbohydrate catabolic process"/>
    <property type="evidence" value="ECO:0007669"/>
    <property type="project" value="InterPro"/>
</dbReference>
<dbReference type="GO" id="GO:0030246">
    <property type="term" value="F:carbohydrate binding"/>
    <property type="evidence" value="ECO:0007669"/>
    <property type="project" value="InterPro"/>
</dbReference>
<dbReference type="EMBL" id="CAAHFH010000004">
    <property type="protein sequence ID" value="VGO23552.1"/>
    <property type="molecule type" value="Genomic_DNA"/>
</dbReference>
<feature type="signal peptide" evidence="1">
    <location>
        <begin position="1"/>
        <end position="23"/>
    </location>
</feature>
<evidence type="ECO:0000256" key="1">
    <source>
        <dbReference type="SAM" id="SignalP"/>
    </source>
</evidence>
<organism evidence="3 4">
    <name type="scientific">Pontiella sulfatireligans</name>
    <dbReference type="NCBI Taxonomy" id="2750658"/>
    <lineage>
        <taxon>Bacteria</taxon>
        <taxon>Pseudomonadati</taxon>
        <taxon>Kiritimatiellota</taxon>
        <taxon>Kiritimatiellia</taxon>
        <taxon>Kiritimatiellales</taxon>
        <taxon>Pontiellaceae</taxon>
        <taxon>Pontiella</taxon>
    </lineage>
</organism>
<proteinExistence type="predicted"/>
<keyword evidence="1" id="KW-0732">Signal</keyword>
<dbReference type="InterPro" id="IPR010502">
    <property type="entry name" value="Carb-bd_dom_fam9"/>
</dbReference>